<dbReference type="STRING" id="1122247.GCA_000379865_00172"/>
<sequence length="191" mass="20041">MTGPIEFASVPTWIPVEVCTAVGQEPTPEAVDTCLQMVIADVADDGVAAPPGEDVAGLAEVVSEAAEQGIDLKVVVVDRNPPIDPPLRDIATQVGKAYPGSTVLVLSPHESGTYSTVYDRVTLEAGQDVAEGRPAVQATKNFVSELTTPHFPWTTFTIVVVLFVAVAVVATRVLQNKARETVPEPNPGEAG</sequence>
<dbReference type="Pfam" id="PF20381">
    <property type="entry name" value="Rv1476"/>
    <property type="match status" value="1"/>
</dbReference>
<dbReference type="PATRIC" id="fig|1122247.3.peg.2079"/>
<dbReference type="Proteomes" id="UP000006265">
    <property type="component" value="Unassembled WGS sequence"/>
</dbReference>
<dbReference type="EMBL" id="AMRA01000054">
    <property type="protein sequence ID" value="EKF23792.1"/>
    <property type="molecule type" value="Genomic_DNA"/>
</dbReference>
<dbReference type="RefSeq" id="WP_005627378.1">
    <property type="nucleotide sequence ID" value="NZ_AMRA01000054.1"/>
</dbReference>
<evidence type="ECO:0000313" key="1">
    <source>
        <dbReference type="EMBL" id="EKF23792.1"/>
    </source>
</evidence>
<keyword evidence="2" id="KW-1185">Reference proteome</keyword>
<proteinExistence type="predicted"/>
<dbReference type="eggNOG" id="ENOG5033UJA">
    <property type="taxonomic scope" value="Bacteria"/>
</dbReference>
<gene>
    <name evidence="1" type="ORF">C731_2160</name>
</gene>
<dbReference type="InterPro" id="IPR046498">
    <property type="entry name" value="Rv1476-like"/>
</dbReference>
<reference evidence="1 2" key="1">
    <citation type="journal article" date="2012" name="J. Bacteriol.">
        <title>Genome sequence of Mycobacterium hassiacum DSM 44199, a rare source of heat-stable mycobacterial proteins.</title>
        <authorList>
            <person name="Tiago I."/>
            <person name="Maranha A."/>
            <person name="Mendes V."/>
            <person name="Alarico S."/>
            <person name="Moynihan P.J."/>
            <person name="Clarke A.J."/>
            <person name="Macedo-Ribeiro S."/>
            <person name="Pereira P.J."/>
            <person name="Empadinhas N."/>
        </authorList>
    </citation>
    <scope>NUCLEOTIDE SEQUENCE [LARGE SCALE GENOMIC DNA]</scope>
    <source>
        <strain evidence="2">DSM 44199 / CIP 105218 / JCM 12690 / 3849</strain>
    </source>
</reference>
<organism evidence="1 2">
    <name type="scientific">Mycolicibacterium hassiacum (strain DSM 44199 / CIP 105218 / JCM 12690 / 3849)</name>
    <name type="common">Mycobacterium hassiacum</name>
    <dbReference type="NCBI Taxonomy" id="1122247"/>
    <lineage>
        <taxon>Bacteria</taxon>
        <taxon>Bacillati</taxon>
        <taxon>Actinomycetota</taxon>
        <taxon>Actinomycetes</taxon>
        <taxon>Mycobacteriales</taxon>
        <taxon>Mycobacteriaceae</taxon>
        <taxon>Mycolicibacterium</taxon>
    </lineage>
</organism>
<name>K5BFD8_MYCHD</name>
<evidence type="ECO:0000313" key="2">
    <source>
        <dbReference type="Proteomes" id="UP000006265"/>
    </source>
</evidence>
<dbReference type="AlphaFoldDB" id="K5BFD8"/>
<accession>K5BFD8</accession>
<comment type="caution">
    <text evidence="1">The sequence shown here is derived from an EMBL/GenBank/DDBJ whole genome shotgun (WGS) entry which is preliminary data.</text>
</comment>
<protein>
    <submittedName>
        <fullName evidence="1">Uncharacterized protein</fullName>
    </submittedName>
</protein>
<dbReference type="OrthoDB" id="4543462at2"/>